<gene>
    <name evidence="2" type="ORF">SPARVUS_LOCUS4666358</name>
</gene>
<sequence length="136" mass="15259">PAFTLGCLLLIPHIEKKEQQIQAFLNACNPETVLLQVADCMNTGEVAGIASQIQGLIFDSVIKKKQLEKFLKTKCYNMLKTEAINANRVKDLADYLLNRNCLEDAAELVIECLNRCGKPYPRDATSLDIVKTFLRD</sequence>
<dbReference type="EMBL" id="CATNWA010008973">
    <property type="protein sequence ID" value="CAI9557207.1"/>
    <property type="molecule type" value="Genomic_DNA"/>
</dbReference>
<evidence type="ECO:0000313" key="3">
    <source>
        <dbReference type="Proteomes" id="UP001162483"/>
    </source>
</evidence>
<feature type="domain" description="RZZ complex subunit KNTC1/ROD C-terminal" evidence="1">
    <location>
        <begin position="1"/>
        <end position="57"/>
    </location>
</feature>
<dbReference type="Proteomes" id="UP001162483">
    <property type="component" value="Unassembled WGS sequence"/>
</dbReference>
<dbReference type="InterPro" id="IPR052802">
    <property type="entry name" value="KNTC1"/>
</dbReference>
<evidence type="ECO:0000259" key="1">
    <source>
        <dbReference type="Pfam" id="PF10493"/>
    </source>
</evidence>
<dbReference type="Pfam" id="PF10493">
    <property type="entry name" value="Rod_C"/>
    <property type="match status" value="1"/>
</dbReference>
<name>A0ABN9CDG4_9NEOB</name>
<keyword evidence="3" id="KW-1185">Reference proteome</keyword>
<comment type="caution">
    <text evidence="2">The sequence shown here is derived from an EMBL/GenBank/DDBJ whole genome shotgun (WGS) entry which is preliminary data.</text>
</comment>
<accession>A0ABN9CDG4</accession>
<organism evidence="2 3">
    <name type="scientific">Staurois parvus</name>
    <dbReference type="NCBI Taxonomy" id="386267"/>
    <lineage>
        <taxon>Eukaryota</taxon>
        <taxon>Metazoa</taxon>
        <taxon>Chordata</taxon>
        <taxon>Craniata</taxon>
        <taxon>Vertebrata</taxon>
        <taxon>Euteleostomi</taxon>
        <taxon>Amphibia</taxon>
        <taxon>Batrachia</taxon>
        <taxon>Anura</taxon>
        <taxon>Neobatrachia</taxon>
        <taxon>Ranoidea</taxon>
        <taxon>Ranidae</taxon>
        <taxon>Staurois</taxon>
    </lineage>
</organism>
<protein>
    <recommendedName>
        <fullName evidence="1">RZZ complex subunit KNTC1/ROD C-terminal domain-containing protein</fullName>
    </recommendedName>
</protein>
<dbReference type="PANTHER" id="PTHR15688:SF1">
    <property type="entry name" value="KINETOCHORE-ASSOCIATED PROTEIN 1"/>
    <property type="match status" value="1"/>
</dbReference>
<reference evidence="2" key="1">
    <citation type="submission" date="2023-05" db="EMBL/GenBank/DDBJ databases">
        <authorList>
            <person name="Stuckert A."/>
        </authorList>
    </citation>
    <scope>NUCLEOTIDE SEQUENCE</scope>
</reference>
<feature type="non-terminal residue" evidence="2">
    <location>
        <position position="1"/>
    </location>
</feature>
<proteinExistence type="predicted"/>
<evidence type="ECO:0000313" key="2">
    <source>
        <dbReference type="EMBL" id="CAI9557207.1"/>
    </source>
</evidence>
<dbReference type="PANTHER" id="PTHR15688">
    <property type="entry name" value="KINETOCHORE-ASSOCIATED PROTEIN 1"/>
    <property type="match status" value="1"/>
</dbReference>
<dbReference type="InterPro" id="IPR019527">
    <property type="entry name" value="RZZ-complex_KNTC1/ROD_C"/>
</dbReference>